<feature type="compositionally biased region" description="Polar residues" evidence="1">
    <location>
        <begin position="49"/>
        <end position="59"/>
    </location>
</feature>
<dbReference type="AlphaFoldDB" id="A0A8T0X1S8"/>
<evidence type="ECO:0000256" key="1">
    <source>
        <dbReference type="SAM" id="MobiDB-lite"/>
    </source>
</evidence>
<sequence length="114" mass="12285">MGLEQQSAAAAREVLAGSGSDDGDGDAWEEGCDGNTAASTRRAKRFSAPSLNSGRSSAGLTFGAPKIDRPRNLPGHPNVTWRHELLRQPLLNIVPMARQEPLSQLWIHADVANW</sequence>
<name>A0A8T0X1S8_PANVG</name>
<evidence type="ECO:0000313" key="3">
    <source>
        <dbReference type="Proteomes" id="UP000823388"/>
    </source>
</evidence>
<reference evidence="2" key="1">
    <citation type="submission" date="2020-05" db="EMBL/GenBank/DDBJ databases">
        <title>WGS assembly of Panicum virgatum.</title>
        <authorList>
            <person name="Lovell J.T."/>
            <person name="Jenkins J."/>
            <person name="Shu S."/>
            <person name="Juenger T.E."/>
            <person name="Schmutz J."/>
        </authorList>
    </citation>
    <scope>NUCLEOTIDE SEQUENCE</scope>
    <source>
        <strain evidence="2">AP13</strain>
    </source>
</reference>
<dbReference type="EMBL" id="CM029038">
    <property type="protein sequence ID" value="KAG2651856.1"/>
    <property type="molecule type" value="Genomic_DNA"/>
</dbReference>
<comment type="caution">
    <text evidence="2">The sequence shown here is derived from an EMBL/GenBank/DDBJ whole genome shotgun (WGS) entry which is preliminary data.</text>
</comment>
<feature type="compositionally biased region" description="Acidic residues" evidence="1">
    <location>
        <begin position="21"/>
        <end position="32"/>
    </location>
</feature>
<proteinExistence type="predicted"/>
<organism evidence="2 3">
    <name type="scientific">Panicum virgatum</name>
    <name type="common">Blackwell switchgrass</name>
    <dbReference type="NCBI Taxonomy" id="38727"/>
    <lineage>
        <taxon>Eukaryota</taxon>
        <taxon>Viridiplantae</taxon>
        <taxon>Streptophyta</taxon>
        <taxon>Embryophyta</taxon>
        <taxon>Tracheophyta</taxon>
        <taxon>Spermatophyta</taxon>
        <taxon>Magnoliopsida</taxon>
        <taxon>Liliopsida</taxon>
        <taxon>Poales</taxon>
        <taxon>Poaceae</taxon>
        <taxon>PACMAD clade</taxon>
        <taxon>Panicoideae</taxon>
        <taxon>Panicodae</taxon>
        <taxon>Paniceae</taxon>
        <taxon>Panicinae</taxon>
        <taxon>Panicum</taxon>
        <taxon>Panicum sect. Hiantes</taxon>
    </lineage>
</organism>
<feature type="region of interest" description="Disordered" evidence="1">
    <location>
        <begin position="1"/>
        <end position="75"/>
    </location>
</feature>
<protein>
    <submittedName>
        <fullName evidence="2">Uncharacterized protein</fullName>
    </submittedName>
</protein>
<evidence type="ECO:0000313" key="2">
    <source>
        <dbReference type="EMBL" id="KAG2651856.1"/>
    </source>
</evidence>
<accession>A0A8T0X1S8</accession>
<dbReference type="Proteomes" id="UP000823388">
    <property type="component" value="Chromosome 1N"/>
</dbReference>
<gene>
    <name evidence="2" type="ORF">PVAP13_1NG320438</name>
</gene>
<keyword evidence="3" id="KW-1185">Reference proteome</keyword>